<gene>
    <name evidence="1" type="ORF">AN396_13595</name>
</gene>
<organism evidence="1 2">
    <name type="scientific">Candidatus Epulonipiscium fishelsonii</name>
    <dbReference type="NCBI Taxonomy" id="77094"/>
    <lineage>
        <taxon>Bacteria</taxon>
        <taxon>Bacillati</taxon>
        <taxon>Bacillota</taxon>
        <taxon>Clostridia</taxon>
        <taxon>Lachnospirales</taxon>
        <taxon>Lachnospiraceae</taxon>
        <taxon>Candidatus Epulonipiscium</taxon>
    </lineage>
</organism>
<accession>A0ACC8XGG9</accession>
<evidence type="ECO:0000313" key="2">
    <source>
        <dbReference type="Proteomes" id="UP000188605"/>
    </source>
</evidence>
<name>A0ACC8XGG9_9FIRM</name>
<sequence>MIKGIGTDIIEISRITQAIKRSPHFLKKVFTQQEIEQNPKMQSLSGNFATKEALSKAFGTGFREFSFQDIEVLRDKLGKPYVNLYGNAKLLAQKQNITNINISISHCKDYAISFVIIE</sequence>
<dbReference type="EMBL" id="LJDB01000009">
    <property type="protein sequence ID" value="ONI42611.1"/>
    <property type="molecule type" value="Genomic_DNA"/>
</dbReference>
<dbReference type="Proteomes" id="UP000188605">
    <property type="component" value="Unassembled WGS sequence"/>
</dbReference>
<evidence type="ECO:0000313" key="1">
    <source>
        <dbReference type="EMBL" id="ONI42611.1"/>
    </source>
</evidence>
<reference evidence="1" key="1">
    <citation type="submission" date="2016-08" db="EMBL/GenBank/DDBJ databases">
        <authorList>
            <person name="Ngugi D.K."/>
            <person name="Miyake S."/>
            <person name="Stingl U."/>
        </authorList>
    </citation>
    <scope>NUCLEOTIDE SEQUENCE</scope>
    <source>
        <strain evidence="1">SCG-B11WGA-EpuloA1</strain>
    </source>
</reference>
<proteinExistence type="predicted"/>
<comment type="caution">
    <text evidence="1">The sequence shown here is derived from an EMBL/GenBank/DDBJ whole genome shotgun (WGS) entry which is preliminary data.</text>
</comment>
<keyword evidence="2" id="KW-1185">Reference proteome</keyword>
<protein>
    <submittedName>
        <fullName evidence="1">Holo-[acyl-carrier-protein] synthase</fullName>
    </submittedName>
</protein>